<organism evidence="2 3">
    <name type="scientific">Streptomyces cyanogenus</name>
    <dbReference type="NCBI Taxonomy" id="80860"/>
    <lineage>
        <taxon>Bacteria</taxon>
        <taxon>Bacillati</taxon>
        <taxon>Actinomycetota</taxon>
        <taxon>Actinomycetes</taxon>
        <taxon>Kitasatosporales</taxon>
        <taxon>Streptomycetaceae</taxon>
        <taxon>Streptomyces</taxon>
    </lineage>
</organism>
<evidence type="ECO:0000256" key="1">
    <source>
        <dbReference type="SAM" id="Phobius"/>
    </source>
</evidence>
<keyword evidence="1" id="KW-0812">Transmembrane</keyword>
<keyword evidence="3" id="KW-1185">Reference proteome</keyword>
<protein>
    <recommendedName>
        <fullName evidence="4">DUF3592 domain-containing protein</fullName>
    </recommendedName>
</protein>
<name>A0ABX7TJY5_STRCY</name>
<evidence type="ECO:0000313" key="3">
    <source>
        <dbReference type="Proteomes" id="UP000663908"/>
    </source>
</evidence>
<sequence length="140" mass="15224">MRAVLGGSGIVLVALGALLCFLNSGGLLEFVKLWKLQRYGVEGEAVSWRQEWISSGHRVFHEIQLPGGVRPVNFIEVGVAPRGPVGDAVPVVYDRRKPKRARTGRLADIELGDEWLGVKLFWVPGLACIAVGTVLYIACS</sequence>
<feature type="transmembrane region" description="Helical" evidence="1">
    <location>
        <begin position="120"/>
        <end position="139"/>
    </location>
</feature>
<accession>A0ABX7TJY5</accession>
<reference evidence="2 3" key="1">
    <citation type="submission" date="2021-03" db="EMBL/GenBank/DDBJ databases">
        <title>Complete genome sequence of Streptomyces cyanogenus S136, producer of anticancer angucycline landomycin A.</title>
        <authorList>
            <person name="Hrab P."/>
            <person name="Ruckert C."/>
            <person name="Busche T."/>
            <person name="Ostash I."/>
            <person name="Kalinowski J."/>
            <person name="Fedorenko V."/>
            <person name="Yushchuk O."/>
            <person name="Ostash B."/>
        </authorList>
    </citation>
    <scope>NUCLEOTIDE SEQUENCE [LARGE SCALE GENOMIC DNA]</scope>
    <source>
        <strain evidence="2 3">S136</strain>
    </source>
</reference>
<proteinExistence type="predicted"/>
<evidence type="ECO:0000313" key="2">
    <source>
        <dbReference type="EMBL" id="QTD95878.1"/>
    </source>
</evidence>
<dbReference type="EMBL" id="CP071839">
    <property type="protein sequence ID" value="QTD95878.1"/>
    <property type="molecule type" value="Genomic_DNA"/>
</dbReference>
<keyword evidence="1" id="KW-1133">Transmembrane helix</keyword>
<keyword evidence="1" id="KW-0472">Membrane</keyword>
<dbReference type="Proteomes" id="UP000663908">
    <property type="component" value="Chromosome"/>
</dbReference>
<gene>
    <name evidence="2" type="ORF">S1361_00905</name>
</gene>
<evidence type="ECO:0008006" key="4">
    <source>
        <dbReference type="Google" id="ProtNLM"/>
    </source>
</evidence>